<keyword evidence="7" id="KW-0732">Signal</keyword>
<accession>A0A6G8IQN4</accession>
<dbReference type="EMBL" id="MN207130">
    <property type="protein sequence ID" value="QIM55348.1"/>
    <property type="molecule type" value="Genomic_DNA"/>
</dbReference>
<dbReference type="PRINTS" id="PR00132">
    <property type="entry name" value="GLHYDRLASE2"/>
</dbReference>
<reference evidence="11" key="1">
    <citation type="submission" date="2019-07" db="EMBL/GenBank/DDBJ databases">
        <title>Highly efficient glycyrrhizin catalyzation to produce a novel low-calorie and high-sweetness sweetener: glycyrrhetinic acid monoglucuronide using bioconversion.</title>
        <authorList>
            <person name="Gao B."/>
        </authorList>
    </citation>
    <scope>NUCLEOTIDE SEQUENCE</scope>
    <source>
        <strain evidence="11">DX-THS3</strain>
    </source>
</reference>
<evidence type="ECO:0000259" key="8">
    <source>
        <dbReference type="Pfam" id="PF00703"/>
    </source>
</evidence>
<dbReference type="InterPro" id="IPR008979">
    <property type="entry name" value="Galactose-bd-like_sf"/>
</dbReference>
<keyword evidence="5 6" id="KW-0326">Glycosidase</keyword>
<feature type="domain" description="Glycoside hydrolase family 2 immunoglobulin-like beta-sandwich" evidence="8">
    <location>
        <begin position="205"/>
        <end position="301"/>
    </location>
</feature>
<dbReference type="PROSITE" id="PS00719">
    <property type="entry name" value="GLYCOSYL_HYDROL_F2_1"/>
    <property type="match status" value="1"/>
</dbReference>
<dbReference type="InterPro" id="IPR006103">
    <property type="entry name" value="Glyco_hydro_2_cat"/>
</dbReference>
<sequence length="631" mass="70457">MMQFLSLVLLWCCRIPGASTASLKPQANEIRTVISLDGIWNFALGSAGVEDPDADKAWQEVIRPEVQIPVPASYNDVLVDARVRNHVGWVYYQRYVTVPKWFDGQHYFLRFDAATHHGRVYVDDTFVTEHKGGYTPFEADIGKLVKPGQRFRLTVAVSNVLTWETIPPGQVQTRASGKKAQVYRHDFFNYAGLARSVWLCAVPRVHVRDVTVTTDITDNGAHGVVRFDIQTSVSNGGKVRVTLLDEKDIVVGSASNLTGSIDVSSPHLWKPGAAYLYQLRVEIVADGDEVLDSYDVPVGIRSVKISGNRFLVNGEPFYFTGFGKHEDSPIRGKGHDPAYMVHDFGLMKSMGANSFRTSHYPYAEEVFEYADRHGVLVIDETPAVGLNLAIAGGVMGGPALPTFSDDTVSNATREAHAQAIRELVARDKNHPSVVMWCVANEPASGEPGAREYFEPLVKLTRELDPTRPVMFTNERQAGPDRDRITDLFDVVALNRYYGWYVNTGDLESAEIEMEAELRQWQAKFDKPIILSEFGADTMSGLHTSMADVPWSEEYQTSLLEMSGRVLDRLDSVTGEHVWAFSDFQTGSSSIARADGNKKGVFTRDRRPKSAAVVLKRRWEAMRERRQNGTRT</sequence>
<dbReference type="Gene3D" id="2.60.120.260">
    <property type="entry name" value="Galactose-binding domain-like"/>
    <property type="match status" value="1"/>
</dbReference>
<name>A0A6G8IQN4_CHAGS</name>
<dbReference type="NCBIfam" id="NF007538">
    <property type="entry name" value="PRK10150.1"/>
    <property type="match status" value="1"/>
</dbReference>
<dbReference type="SMR" id="A0A6G8IQN4"/>
<dbReference type="InterPro" id="IPR017853">
    <property type="entry name" value="GH"/>
</dbReference>
<evidence type="ECO:0000259" key="9">
    <source>
        <dbReference type="Pfam" id="PF02836"/>
    </source>
</evidence>
<dbReference type="Gene3D" id="2.60.40.10">
    <property type="entry name" value="Immunoglobulins"/>
    <property type="match status" value="1"/>
</dbReference>
<dbReference type="InterPro" id="IPR006104">
    <property type="entry name" value="Glyco_hydro_2_N"/>
</dbReference>
<evidence type="ECO:0000256" key="4">
    <source>
        <dbReference type="ARBA" id="ARBA00022801"/>
    </source>
</evidence>
<evidence type="ECO:0000256" key="1">
    <source>
        <dbReference type="ARBA" id="ARBA00007401"/>
    </source>
</evidence>
<dbReference type="VEuPathDB" id="FungiDB:CHGG_08387"/>
<dbReference type="FunFam" id="3.20.20.80:FF:000080">
    <property type="entry name" value="Beta-glucuronidase UidA"/>
    <property type="match status" value="1"/>
</dbReference>
<feature type="chain" id="PRO_5026128688" description="Beta-glucuronidase" evidence="7">
    <location>
        <begin position="21"/>
        <end position="631"/>
    </location>
</feature>
<dbReference type="InterPro" id="IPR023230">
    <property type="entry name" value="Glyco_hydro_2_CS"/>
</dbReference>
<evidence type="ECO:0000256" key="3">
    <source>
        <dbReference type="ARBA" id="ARBA00016205"/>
    </source>
</evidence>
<evidence type="ECO:0000256" key="2">
    <source>
        <dbReference type="ARBA" id="ARBA00012761"/>
    </source>
</evidence>
<dbReference type="Pfam" id="PF00703">
    <property type="entry name" value="Glyco_hydro_2"/>
    <property type="match status" value="1"/>
</dbReference>
<dbReference type="SUPFAM" id="SSF49303">
    <property type="entry name" value="beta-Galactosidase/glucuronidase domain"/>
    <property type="match status" value="1"/>
</dbReference>
<proteinExistence type="inferred from homology"/>
<comment type="similarity">
    <text evidence="1 6">Belongs to the glycosyl hydrolase 2 family.</text>
</comment>
<protein>
    <recommendedName>
        <fullName evidence="3">Beta-glucuronidase</fullName>
        <ecNumber evidence="2">3.2.1.31</ecNumber>
    </recommendedName>
</protein>
<keyword evidence="4 6" id="KW-0378">Hydrolase</keyword>
<evidence type="ECO:0000313" key="11">
    <source>
        <dbReference type="EMBL" id="QIM55348.1"/>
    </source>
</evidence>
<feature type="domain" description="Glycoside hydrolase family 2 catalytic" evidence="9">
    <location>
        <begin position="303"/>
        <end position="621"/>
    </location>
</feature>
<dbReference type="InterPro" id="IPR006102">
    <property type="entry name" value="Ig-like_GH2"/>
</dbReference>
<dbReference type="GO" id="GO:0030246">
    <property type="term" value="F:carbohydrate binding"/>
    <property type="evidence" value="ECO:0007669"/>
    <property type="project" value="TreeGrafter"/>
</dbReference>
<feature type="domain" description="Glycosyl hydrolases family 2 sugar binding" evidence="10">
    <location>
        <begin position="35"/>
        <end position="203"/>
    </location>
</feature>
<dbReference type="PANTHER" id="PTHR10066:SF67">
    <property type="entry name" value="BETA-GLUCURONIDASE"/>
    <property type="match status" value="1"/>
</dbReference>
<dbReference type="SUPFAM" id="SSF51445">
    <property type="entry name" value="(Trans)glycosidases"/>
    <property type="match status" value="1"/>
</dbReference>
<dbReference type="SUPFAM" id="SSF49785">
    <property type="entry name" value="Galactose-binding domain-like"/>
    <property type="match status" value="1"/>
</dbReference>
<evidence type="ECO:0000256" key="5">
    <source>
        <dbReference type="ARBA" id="ARBA00023295"/>
    </source>
</evidence>
<feature type="signal peptide" evidence="7">
    <location>
        <begin position="1"/>
        <end position="20"/>
    </location>
</feature>
<dbReference type="InterPro" id="IPR036156">
    <property type="entry name" value="Beta-gal/glucu_dom_sf"/>
</dbReference>
<evidence type="ECO:0000256" key="6">
    <source>
        <dbReference type="RuleBase" id="RU361154"/>
    </source>
</evidence>
<dbReference type="Pfam" id="PF02836">
    <property type="entry name" value="Glyco_hydro_2_C"/>
    <property type="match status" value="1"/>
</dbReference>
<dbReference type="EC" id="3.2.1.31" evidence="2"/>
<dbReference type="GO" id="GO:0005975">
    <property type="term" value="P:carbohydrate metabolic process"/>
    <property type="evidence" value="ECO:0007669"/>
    <property type="project" value="InterPro"/>
</dbReference>
<dbReference type="Gene3D" id="3.20.20.80">
    <property type="entry name" value="Glycosidases"/>
    <property type="match status" value="1"/>
</dbReference>
<evidence type="ECO:0000259" key="10">
    <source>
        <dbReference type="Pfam" id="PF02837"/>
    </source>
</evidence>
<dbReference type="InterPro" id="IPR013783">
    <property type="entry name" value="Ig-like_fold"/>
</dbReference>
<dbReference type="GO" id="GO:0004566">
    <property type="term" value="F:beta-glucuronidase activity"/>
    <property type="evidence" value="ECO:0007669"/>
    <property type="project" value="UniProtKB-EC"/>
</dbReference>
<evidence type="ECO:0000256" key="7">
    <source>
        <dbReference type="SAM" id="SignalP"/>
    </source>
</evidence>
<dbReference type="Pfam" id="PF02837">
    <property type="entry name" value="Glyco_hydro_2_N"/>
    <property type="match status" value="1"/>
</dbReference>
<dbReference type="PANTHER" id="PTHR10066">
    <property type="entry name" value="BETA-GLUCURONIDASE"/>
    <property type="match status" value="1"/>
</dbReference>
<dbReference type="AlphaFoldDB" id="A0A6G8IQN4"/>
<organism evidence="11">
    <name type="scientific">Chaetomium globosum</name>
    <name type="common">Soil fungus</name>
    <dbReference type="NCBI Taxonomy" id="38033"/>
    <lineage>
        <taxon>Eukaryota</taxon>
        <taxon>Fungi</taxon>
        <taxon>Dikarya</taxon>
        <taxon>Ascomycota</taxon>
        <taxon>Pezizomycotina</taxon>
        <taxon>Sordariomycetes</taxon>
        <taxon>Sordariomycetidae</taxon>
        <taxon>Sordariales</taxon>
        <taxon>Chaetomiaceae</taxon>
        <taxon>Chaetomium</taxon>
    </lineage>
</organism>
<dbReference type="InterPro" id="IPR006101">
    <property type="entry name" value="Glyco_hydro_2"/>
</dbReference>
<dbReference type="GO" id="GO:0019391">
    <property type="term" value="P:glucuronoside catabolic process"/>
    <property type="evidence" value="ECO:0007669"/>
    <property type="project" value="TreeGrafter"/>
</dbReference>